<evidence type="ECO:0000313" key="4">
    <source>
        <dbReference type="Proteomes" id="UP000789707"/>
    </source>
</evidence>
<accession>A0ABM8Z6F1</accession>
<dbReference type="CDD" id="cd04693">
    <property type="entry name" value="NUDIX_Hydrolase"/>
    <property type="match status" value="1"/>
</dbReference>
<dbReference type="SUPFAM" id="SSF55811">
    <property type="entry name" value="Nudix"/>
    <property type="match status" value="1"/>
</dbReference>
<dbReference type="InterPro" id="IPR015797">
    <property type="entry name" value="NUDIX_hydrolase-like_dom_sf"/>
</dbReference>
<gene>
    <name evidence="3" type="primary">idi_2</name>
    <name evidence="3" type="ORF">WFA24289_01219</name>
</gene>
<dbReference type="Gene3D" id="3.90.79.10">
    <property type="entry name" value="Nucleoside Triphosphate Pyrophosphohydrolase"/>
    <property type="match status" value="1"/>
</dbReference>
<dbReference type="EC" id="5.3.3.2" evidence="3"/>
<keyword evidence="3" id="KW-0413">Isomerase</keyword>
<dbReference type="GO" id="GO:0004452">
    <property type="term" value="F:isopentenyl-diphosphate delta-isomerase activity"/>
    <property type="evidence" value="ECO:0007669"/>
    <property type="project" value="UniProtKB-EC"/>
</dbReference>
<dbReference type="EMBL" id="CAKKNS010000005">
    <property type="protein sequence ID" value="CAH0416903.1"/>
    <property type="molecule type" value="Genomic_DNA"/>
</dbReference>
<dbReference type="Proteomes" id="UP000789707">
    <property type="component" value="Unassembled WGS sequence"/>
</dbReference>
<comment type="caution">
    <text evidence="3">The sequence shown here is derived from an EMBL/GenBank/DDBJ whole genome shotgun (WGS) entry which is preliminary data.</text>
</comment>
<dbReference type="InterPro" id="IPR020084">
    <property type="entry name" value="NUDIX_hydrolase_CS"/>
</dbReference>
<feature type="domain" description="Nudix hydrolase" evidence="2">
    <location>
        <begin position="33"/>
        <end position="162"/>
    </location>
</feature>
<keyword evidence="4" id="KW-1185">Reference proteome</keyword>
<reference evidence="3 4" key="1">
    <citation type="submission" date="2021-11" db="EMBL/GenBank/DDBJ databases">
        <authorList>
            <person name="Depoorter E."/>
        </authorList>
    </citation>
    <scope>NUCLEOTIDE SEQUENCE [LARGE SCALE GENOMIC DNA]</scope>
    <source>
        <strain evidence="3 4">LMG 24289</strain>
    </source>
</reference>
<dbReference type="PANTHER" id="PTHR10885">
    <property type="entry name" value="ISOPENTENYL-DIPHOSPHATE DELTA-ISOMERASE"/>
    <property type="match status" value="1"/>
</dbReference>
<dbReference type="RefSeq" id="WP_230096943.1">
    <property type="nucleotide sequence ID" value="NZ_CAKKNS010000005.1"/>
</dbReference>
<dbReference type="PROSITE" id="PS51462">
    <property type="entry name" value="NUDIX"/>
    <property type="match status" value="1"/>
</dbReference>
<proteinExistence type="predicted"/>
<sequence length="173" mass="19826">MPADKLEEWWDIYDQQEHKIGRRQRSESLAPGEYHLVVNAFLFNQAGSVLLQQRSFDKLNFPGAWDCSVGGSVLAGEVPQVAMVREIQEELGLVVKNEQLRLFDRQVETTWIEYWFVAQLDFSLTDVTVQDEEVAQVAFFNQPQAQQQLAPVGGTKYEQEVHLAWQARSTKLA</sequence>
<protein>
    <submittedName>
        <fullName evidence="3">Isopentenyl-diphosphate Delta-isomerase</fullName>
        <ecNumber evidence="3">5.3.3.2</ecNumber>
    </submittedName>
</protein>
<evidence type="ECO:0000313" key="3">
    <source>
        <dbReference type="EMBL" id="CAH0416903.1"/>
    </source>
</evidence>
<organism evidence="3 4">
    <name type="scientific">Periweissella fabaria</name>
    <dbReference type="NCBI Taxonomy" id="546157"/>
    <lineage>
        <taxon>Bacteria</taxon>
        <taxon>Bacillati</taxon>
        <taxon>Bacillota</taxon>
        <taxon>Bacilli</taxon>
        <taxon>Lactobacillales</taxon>
        <taxon>Lactobacillaceae</taxon>
        <taxon>Periweissella</taxon>
    </lineage>
</organism>
<dbReference type="PANTHER" id="PTHR10885:SF0">
    <property type="entry name" value="ISOPENTENYL-DIPHOSPHATE DELTA-ISOMERASE"/>
    <property type="match status" value="1"/>
</dbReference>
<evidence type="ECO:0000259" key="2">
    <source>
        <dbReference type="PROSITE" id="PS51462"/>
    </source>
</evidence>
<keyword evidence="1" id="KW-0378">Hydrolase</keyword>
<name>A0ABM8Z6F1_9LACO</name>
<dbReference type="PROSITE" id="PS00893">
    <property type="entry name" value="NUDIX_BOX"/>
    <property type="match status" value="1"/>
</dbReference>
<dbReference type="InterPro" id="IPR000086">
    <property type="entry name" value="NUDIX_hydrolase_dom"/>
</dbReference>
<evidence type="ECO:0000256" key="1">
    <source>
        <dbReference type="ARBA" id="ARBA00022801"/>
    </source>
</evidence>
<dbReference type="Pfam" id="PF00293">
    <property type="entry name" value="NUDIX"/>
    <property type="match status" value="1"/>
</dbReference>